<feature type="non-terminal residue" evidence="1">
    <location>
        <position position="1"/>
    </location>
</feature>
<evidence type="ECO:0000313" key="1">
    <source>
        <dbReference type="EMBL" id="CEK89744.1"/>
    </source>
</evidence>
<dbReference type="AlphaFoldDB" id="A0A0B7B8T1"/>
<proteinExistence type="predicted"/>
<sequence>AQSTNSVASATILGALWKKYTCEQNGVVRIRTHDFWNAWQGLNHRYPHPLVLGLSPMPCSGICMRLQFDSLFHEMWSIYQLLEEEGDQLYHGVYTADTLECVVI</sequence>
<evidence type="ECO:0000313" key="2">
    <source>
        <dbReference type="EMBL" id="CEK89745.1"/>
    </source>
</evidence>
<gene>
    <name evidence="1" type="primary">ORF172642</name>
    <name evidence="2" type="synonym">ORF172644</name>
</gene>
<dbReference type="EMBL" id="HACG01042880">
    <property type="protein sequence ID" value="CEK89745.1"/>
    <property type="molecule type" value="Transcribed_RNA"/>
</dbReference>
<accession>A0A0B7B8T1</accession>
<protein>
    <submittedName>
        <fullName evidence="1">Uncharacterized protein</fullName>
    </submittedName>
</protein>
<name>A0A0B7B8T1_9EUPU</name>
<organism evidence="1">
    <name type="scientific">Arion vulgaris</name>
    <dbReference type="NCBI Taxonomy" id="1028688"/>
    <lineage>
        <taxon>Eukaryota</taxon>
        <taxon>Metazoa</taxon>
        <taxon>Spiralia</taxon>
        <taxon>Lophotrochozoa</taxon>
        <taxon>Mollusca</taxon>
        <taxon>Gastropoda</taxon>
        <taxon>Heterobranchia</taxon>
        <taxon>Euthyneura</taxon>
        <taxon>Panpulmonata</taxon>
        <taxon>Eupulmonata</taxon>
        <taxon>Stylommatophora</taxon>
        <taxon>Helicina</taxon>
        <taxon>Arionoidea</taxon>
        <taxon>Arionidae</taxon>
        <taxon>Arion</taxon>
    </lineage>
</organism>
<dbReference type="EMBL" id="HACG01042879">
    <property type="protein sequence ID" value="CEK89744.1"/>
    <property type="molecule type" value="Transcribed_RNA"/>
</dbReference>
<reference evidence="1" key="1">
    <citation type="submission" date="2014-12" db="EMBL/GenBank/DDBJ databases">
        <title>Insight into the proteome of Arion vulgaris.</title>
        <authorList>
            <person name="Aradska J."/>
            <person name="Bulat T."/>
            <person name="Smidak R."/>
            <person name="Sarate P."/>
            <person name="Gangsoo J."/>
            <person name="Sialana F."/>
            <person name="Bilban M."/>
            <person name="Lubec G."/>
        </authorList>
    </citation>
    <scope>NUCLEOTIDE SEQUENCE</scope>
    <source>
        <tissue evidence="1">Skin</tissue>
    </source>
</reference>